<feature type="transmembrane region" description="Helical" evidence="6">
    <location>
        <begin position="178"/>
        <end position="202"/>
    </location>
</feature>
<feature type="transmembrane region" description="Helical" evidence="6">
    <location>
        <begin position="92"/>
        <end position="113"/>
    </location>
</feature>
<keyword evidence="2" id="KW-1003">Cell membrane</keyword>
<comment type="subcellular location">
    <subcellularLocation>
        <location evidence="1">Cell membrane</location>
        <topology evidence="1">Multi-pass membrane protein</topology>
    </subcellularLocation>
</comment>
<dbReference type="PANTHER" id="PTHR30213">
    <property type="entry name" value="INNER MEMBRANE PROTEIN YHJD"/>
    <property type="match status" value="1"/>
</dbReference>
<feature type="transmembrane region" description="Helical" evidence="6">
    <location>
        <begin position="134"/>
        <end position="158"/>
    </location>
</feature>
<keyword evidence="5 6" id="KW-0472">Membrane</keyword>
<name>A0A9X2L2I9_9BACT</name>
<dbReference type="EMBL" id="JANDBC010000001">
    <property type="protein sequence ID" value="MCP9291050.1"/>
    <property type="molecule type" value="Genomic_DNA"/>
</dbReference>
<dbReference type="RefSeq" id="WP_255133655.1">
    <property type="nucleotide sequence ID" value="NZ_JANDBC010000001.1"/>
</dbReference>
<dbReference type="InterPro" id="IPR017039">
    <property type="entry name" value="Virul_fac_BrkB"/>
</dbReference>
<keyword evidence="3 6" id="KW-0812">Transmembrane</keyword>
<keyword evidence="4 6" id="KW-1133">Transmembrane helix</keyword>
<feature type="transmembrane region" description="Helical" evidence="6">
    <location>
        <begin position="248"/>
        <end position="269"/>
    </location>
</feature>
<comment type="caution">
    <text evidence="7">The sequence shown here is derived from an EMBL/GenBank/DDBJ whole genome shotgun (WGS) entry which is preliminary data.</text>
</comment>
<organism evidence="7 8">
    <name type="scientific">Gracilimonas sediminicola</name>
    <dbReference type="NCBI Taxonomy" id="2952158"/>
    <lineage>
        <taxon>Bacteria</taxon>
        <taxon>Pseudomonadati</taxon>
        <taxon>Balneolota</taxon>
        <taxon>Balneolia</taxon>
        <taxon>Balneolales</taxon>
        <taxon>Balneolaceae</taxon>
        <taxon>Gracilimonas</taxon>
    </lineage>
</organism>
<evidence type="ECO:0000256" key="3">
    <source>
        <dbReference type="ARBA" id="ARBA00022692"/>
    </source>
</evidence>
<dbReference type="Proteomes" id="UP001139125">
    <property type="component" value="Unassembled WGS sequence"/>
</dbReference>
<sequence length="307" mass="34275">MNLFKRTSKIVLRAINSFIEDNCFQYSAAVSFYTLFSLAPIVMIAVYIAGFFIGDASVMRELTNFLEENVGQASSEAVMLLVETIQTDSRNILYLFLSIAFLIISATTVFIQFKDSFNRILNVVAKPEIGFSKVLIDRVIAFGMILLLGIAMIFSLILDSTLVWFFEFLLSSFETAQLYLIGLGSNLLTLFMVFFAVLVMFYTLPDAKVRWRPLLIGSLITTLLLAIGKFGVGMIIGNSSLNQLSGASSSIIIFMLWVYYSSIIIFFGIELVKALAEYGEGEIKAGRFARKIKMVELPGTKKKSDKL</sequence>
<dbReference type="PANTHER" id="PTHR30213:SF1">
    <property type="entry name" value="INNER MEMBRANE PROTEIN YHJD"/>
    <property type="match status" value="1"/>
</dbReference>
<proteinExistence type="predicted"/>
<feature type="transmembrane region" description="Helical" evidence="6">
    <location>
        <begin position="214"/>
        <end position="236"/>
    </location>
</feature>
<gene>
    <name evidence="7" type="ORF">NM125_05600</name>
</gene>
<dbReference type="GO" id="GO:0005886">
    <property type="term" value="C:plasma membrane"/>
    <property type="evidence" value="ECO:0007669"/>
    <property type="project" value="UniProtKB-SubCell"/>
</dbReference>
<evidence type="ECO:0000256" key="6">
    <source>
        <dbReference type="SAM" id="Phobius"/>
    </source>
</evidence>
<evidence type="ECO:0000313" key="7">
    <source>
        <dbReference type="EMBL" id="MCP9291050.1"/>
    </source>
</evidence>
<keyword evidence="8" id="KW-1185">Reference proteome</keyword>
<evidence type="ECO:0000313" key="8">
    <source>
        <dbReference type="Proteomes" id="UP001139125"/>
    </source>
</evidence>
<protein>
    <submittedName>
        <fullName evidence="7">YihY/virulence factor BrkB family protein</fullName>
    </submittedName>
</protein>
<evidence type="ECO:0000256" key="5">
    <source>
        <dbReference type="ARBA" id="ARBA00023136"/>
    </source>
</evidence>
<evidence type="ECO:0000256" key="4">
    <source>
        <dbReference type="ARBA" id="ARBA00022989"/>
    </source>
</evidence>
<evidence type="ECO:0000256" key="1">
    <source>
        <dbReference type="ARBA" id="ARBA00004651"/>
    </source>
</evidence>
<evidence type="ECO:0000256" key="2">
    <source>
        <dbReference type="ARBA" id="ARBA00022475"/>
    </source>
</evidence>
<accession>A0A9X2L2I9</accession>
<dbReference type="PIRSF" id="PIRSF035875">
    <property type="entry name" value="RNase_BN"/>
    <property type="match status" value="1"/>
</dbReference>
<reference evidence="7" key="1">
    <citation type="submission" date="2022-06" db="EMBL/GenBank/DDBJ databases">
        <title>Gracilimonas sp. CAU 1638 isolated from sea sediment.</title>
        <authorList>
            <person name="Kim W."/>
        </authorList>
    </citation>
    <scope>NUCLEOTIDE SEQUENCE</scope>
    <source>
        <strain evidence="7">CAU 1638</strain>
    </source>
</reference>
<feature type="transmembrane region" description="Helical" evidence="6">
    <location>
        <begin position="32"/>
        <end position="53"/>
    </location>
</feature>
<dbReference type="AlphaFoldDB" id="A0A9X2L2I9"/>
<dbReference type="Pfam" id="PF03631">
    <property type="entry name" value="Virul_fac_BrkB"/>
    <property type="match status" value="1"/>
</dbReference>